<dbReference type="CDD" id="cd16936">
    <property type="entry name" value="HATPase_RsbW-like"/>
    <property type="match status" value="1"/>
</dbReference>
<evidence type="ECO:0000256" key="1">
    <source>
        <dbReference type="ARBA" id="ARBA00022527"/>
    </source>
</evidence>
<proteinExistence type="predicted"/>
<feature type="domain" description="Histidine kinase/HSP90-like ATPase" evidence="2">
    <location>
        <begin position="19"/>
        <end position="130"/>
    </location>
</feature>
<dbReference type="GO" id="GO:0005524">
    <property type="term" value="F:ATP binding"/>
    <property type="evidence" value="ECO:0007669"/>
    <property type="project" value="UniProtKB-KW"/>
</dbReference>
<keyword evidence="4" id="KW-1185">Reference proteome</keyword>
<dbReference type="InterPro" id="IPR003594">
    <property type="entry name" value="HATPase_dom"/>
</dbReference>
<protein>
    <submittedName>
        <fullName evidence="3">ATP-binding protein</fullName>
    </submittedName>
</protein>
<keyword evidence="3" id="KW-0547">Nucleotide-binding</keyword>
<keyword evidence="1" id="KW-0723">Serine/threonine-protein kinase</keyword>
<reference evidence="4" key="1">
    <citation type="journal article" date="2019" name="Int. J. Syst. Evol. Microbiol.">
        <title>The Global Catalogue of Microorganisms (GCM) 10K type strain sequencing project: providing services to taxonomists for standard genome sequencing and annotation.</title>
        <authorList>
            <consortium name="The Broad Institute Genomics Platform"/>
            <consortium name="The Broad Institute Genome Sequencing Center for Infectious Disease"/>
            <person name="Wu L."/>
            <person name="Ma J."/>
        </authorList>
    </citation>
    <scope>NUCLEOTIDE SEQUENCE [LARGE SCALE GENOMIC DNA]</scope>
    <source>
        <strain evidence="4">JCM 8201</strain>
    </source>
</reference>
<gene>
    <name evidence="3" type="ORF">GCM10010439_31750</name>
</gene>
<evidence type="ECO:0000313" key="3">
    <source>
        <dbReference type="EMBL" id="GAA2727031.1"/>
    </source>
</evidence>
<dbReference type="Proteomes" id="UP001501842">
    <property type="component" value="Unassembled WGS sequence"/>
</dbReference>
<keyword evidence="3" id="KW-0067">ATP-binding</keyword>
<dbReference type="RefSeq" id="WP_344451151.1">
    <property type="nucleotide sequence ID" value="NZ_BAAATZ010000012.1"/>
</dbReference>
<dbReference type="Pfam" id="PF13581">
    <property type="entry name" value="HATPase_c_2"/>
    <property type="match status" value="1"/>
</dbReference>
<dbReference type="InterPro" id="IPR036890">
    <property type="entry name" value="HATPase_C_sf"/>
</dbReference>
<name>A0ABP6GQS7_9ACTN</name>
<evidence type="ECO:0000313" key="4">
    <source>
        <dbReference type="Proteomes" id="UP001501842"/>
    </source>
</evidence>
<sequence>MTDDRCSTAIDHLLLPLLASPASAGLARTLAGQRLRRWGDLDILDDALLVVAELVSNAAKETPGEEIRLELVRDARDVVIAVWDSSPRLPRPRPPAELTLEDLDLSPDSLDDNGGRGLLIVRSLATRSGCTPDPHGGKWVWAAFSRKR</sequence>
<dbReference type="PANTHER" id="PTHR35526">
    <property type="entry name" value="ANTI-SIGMA-F FACTOR RSBW-RELATED"/>
    <property type="match status" value="1"/>
</dbReference>
<evidence type="ECO:0000259" key="2">
    <source>
        <dbReference type="Pfam" id="PF13581"/>
    </source>
</evidence>
<keyword evidence="1" id="KW-0418">Kinase</keyword>
<keyword evidence="1" id="KW-0808">Transferase</keyword>
<dbReference type="EMBL" id="BAAATZ010000012">
    <property type="protein sequence ID" value="GAA2727031.1"/>
    <property type="molecule type" value="Genomic_DNA"/>
</dbReference>
<dbReference type="SUPFAM" id="SSF55874">
    <property type="entry name" value="ATPase domain of HSP90 chaperone/DNA topoisomerase II/histidine kinase"/>
    <property type="match status" value="1"/>
</dbReference>
<comment type="caution">
    <text evidence="3">The sequence shown here is derived from an EMBL/GenBank/DDBJ whole genome shotgun (WGS) entry which is preliminary data.</text>
</comment>
<dbReference type="Gene3D" id="3.30.565.10">
    <property type="entry name" value="Histidine kinase-like ATPase, C-terminal domain"/>
    <property type="match status" value="1"/>
</dbReference>
<dbReference type="PANTHER" id="PTHR35526:SF3">
    <property type="entry name" value="ANTI-SIGMA-F FACTOR RSBW"/>
    <property type="match status" value="1"/>
</dbReference>
<organism evidence="3 4">
    <name type="scientific">Actinocorallia aurantiaca</name>
    <dbReference type="NCBI Taxonomy" id="46204"/>
    <lineage>
        <taxon>Bacteria</taxon>
        <taxon>Bacillati</taxon>
        <taxon>Actinomycetota</taxon>
        <taxon>Actinomycetes</taxon>
        <taxon>Streptosporangiales</taxon>
        <taxon>Thermomonosporaceae</taxon>
        <taxon>Actinocorallia</taxon>
    </lineage>
</organism>
<dbReference type="InterPro" id="IPR050267">
    <property type="entry name" value="Anti-sigma-factor_SerPK"/>
</dbReference>
<accession>A0ABP6GQS7</accession>